<protein>
    <recommendedName>
        <fullName evidence="2">Thioredoxin domain-containing protein</fullName>
    </recommendedName>
</protein>
<dbReference type="EMBL" id="VSWD01000010">
    <property type="protein sequence ID" value="KAK3090671.1"/>
    <property type="molecule type" value="Genomic_DNA"/>
</dbReference>
<organism evidence="3 4">
    <name type="scientific">Pinctada imbricata</name>
    <name type="common">Atlantic pearl-oyster</name>
    <name type="synonym">Pinctada martensii</name>
    <dbReference type="NCBI Taxonomy" id="66713"/>
    <lineage>
        <taxon>Eukaryota</taxon>
        <taxon>Metazoa</taxon>
        <taxon>Spiralia</taxon>
        <taxon>Lophotrochozoa</taxon>
        <taxon>Mollusca</taxon>
        <taxon>Bivalvia</taxon>
        <taxon>Autobranchia</taxon>
        <taxon>Pteriomorphia</taxon>
        <taxon>Pterioida</taxon>
        <taxon>Pterioidea</taxon>
        <taxon>Pteriidae</taxon>
        <taxon>Pinctada</taxon>
    </lineage>
</organism>
<dbReference type="InterPro" id="IPR036249">
    <property type="entry name" value="Thioredoxin-like_sf"/>
</dbReference>
<keyword evidence="4" id="KW-1185">Reference proteome</keyword>
<dbReference type="Proteomes" id="UP001186944">
    <property type="component" value="Unassembled WGS sequence"/>
</dbReference>
<evidence type="ECO:0000313" key="3">
    <source>
        <dbReference type="EMBL" id="KAK3090671.1"/>
    </source>
</evidence>
<dbReference type="CDD" id="cd02947">
    <property type="entry name" value="TRX_family"/>
    <property type="match status" value="1"/>
</dbReference>
<dbReference type="Gene3D" id="3.40.30.10">
    <property type="entry name" value="Glutaredoxin"/>
    <property type="match status" value="1"/>
</dbReference>
<gene>
    <name evidence="3" type="ORF">FSP39_013585</name>
</gene>
<reference evidence="3" key="1">
    <citation type="submission" date="2019-08" db="EMBL/GenBank/DDBJ databases">
        <title>The improved chromosome-level genome for the pearl oyster Pinctada fucata martensii using PacBio sequencing and Hi-C.</title>
        <authorList>
            <person name="Zheng Z."/>
        </authorList>
    </citation>
    <scope>NUCLEOTIDE SEQUENCE</scope>
    <source>
        <strain evidence="3">ZZ-2019</strain>
        <tissue evidence="3">Adductor muscle</tissue>
    </source>
</reference>
<evidence type="ECO:0000313" key="4">
    <source>
        <dbReference type="Proteomes" id="UP001186944"/>
    </source>
</evidence>
<sequence>MMPIDFRVKGQGHRTLMIEVGFWTIFEPVFGLFEIQSYFPFVQEFAKEYSNVIFLKVDVDEASEIAEAEGISAMPTFKLYKDGNKKLEMVGTSEQKLKEMVENAKEKRWS</sequence>
<evidence type="ECO:0000256" key="1">
    <source>
        <dbReference type="ARBA" id="ARBA00023157"/>
    </source>
</evidence>
<dbReference type="PANTHER" id="PTHR46115">
    <property type="entry name" value="THIOREDOXIN-LIKE PROTEIN 1"/>
    <property type="match status" value="1"/>
</dbReference>
<keyword evidence="1" id="KW-1015">Disulfide bond</keyword>
<feature type="domain" description="Thioredoxin" evidence="2">
    <location>
        <begin position="40"/>
        <end position="102"/>
    </location>
</feature>
<accession>A0AA89BQV3</accession>
<dbReference type="SUPFAM" id="SSF52833">
    <property type="entry name" value="Thioredoxin-like"/>
    <property type="match status" value="1"/>
</dbReference>
<name>A0AA89BQV3_PINIB</name>
<dbReference type="InterPro" id="IPR013766">
    <property type="entry name" value="Thioredoxin_domain"/>
</dbReference>
<dbReference type="Pfam" id="PF00085">
    <property type="entry name" value="Thioredoxin"/>
    <property type="match status" value="1"/>
</dbReference>
<evidence type="ECO:0000259" key="2">
    <source>
        <dbReference type="Pfam" id="PF00085"/>
    </source>
</evidence>
<comment type="caution">
    <text evidence="3">The sequence shown here is derived from an EMBL/GenBank/DDBJ whole genome shotgun (WGS) entry which is preliminary data.</text>
</comment>
<dbReference type="AlphaFoldDB" id="A0AA89BQV3"/>
<proteinExistence type="predicted"/>